<dbReference type="Pfam" id="PF14240">
    <property type="entry name" value="YHYH"/>
    <property type="match status" value="1"/>
</dbReference>
<organism evidence="2">
    <name type="scientific">freshwater metagenome</name>
    <dbReference type="NCBI Taxonomy" id="449393"/>
    <lineage>
        <taxon>unclassified sequences</taxon>
        <taxon>metagenomes</taxon>
        <taxon>ecological metagenomes</taxon>
    </lineage>
</organism>
<dbReference type="AlphaFoldDB" id="A0A6J5YG35"/>
<dbReference type="InterPro" id="IPR025924">
    <property type="entry name" value="YHYH_dom"/>
</dbReference>
<dbReference type="PANTHER" id="PTHR30289:SF8">
    <property type="entry name" value="YHYH DOMAIN-CONTAINING PROTEIN"/>
    <property type="match status" value="1"/>
</dbReference>
<dbReference type="PANTHER" id="PTHR30289">
    <property type="entry name" value="UNCHARACTERIZED PROTEIN YBCL-RELATED"/>
    <property type="match status" value="1"/>
</dbReference>
<feature type="domain" description="YHYH" evidence="1">
    <location>
        <begin position="184"/>
        <end position="275"/>
    </location>
</feature>
<sequence>MKTTMKTTMKKPLVIASALCTLAVLSTACGGSGSTSDSAASKSSTTSTVPGAGTSIVNVWVGPPADTTKLPIGTSKVTLTGPAVGGLYACDGGMPNGGGAHAAGPWLDEVAGTWDLSKKISVEGDVAWPMASYSEVIDGDTRLITSNGLPIDEHTGTFPIASNDPAYAYDRNPNRIASNDVKVSLSITPSIASAPKCLGKGQIGIMKNGVSMFAPLDERNRDAVAYETQDSCDGHPQQSSVYHYHDVPSCLRNAAMGPSTVVGFAYDGFPIVVERNAAGDLPTNADLDACHGRSSPIELDGKTIESYHYSATYEFPYFIGCFTGTPIS</sequence>
<accession>A0A6J5YG35</accession>
<evidence type="ECO:0000259" key="1">
    <source>
        <dbReference type="Pfam" id="PF14240"/>
    </source>
</evidence>
<dbReference type="PROSITE" id="PS51257">
    <property type="entry name" value="PROKAR_LIPOPROTEIN"/>
    <property type="match status" value="1"/>
</dbReference>
<evidence type="ECO:0000313" key="2">
    <source>
        <dbReference type="EMBL" id="CAB4323391.1"/>
    </source>
</evidence>
<reference evidence="2" key="1">
    <citation type="submission" date="2020-05" db="EMBL/GenBank/DDBJ databases">
        <authorList>
            <person name="Chiriac C."/>
            <person name="Salcher M."/>
            <person name="Ghai R."/>
            <person name="Kavagutti S V."/>
        </authorList>
    </citation>
    <scope>NUCLEOTIDE SEQUENCE</scope>
</reference>
<name>A0A6J5YG35_9ZZZZ</name>
<dbReference type="EMBL" id="CAEMXZ010000042">
    <property type="protein sequence ID" value="CAB4323391.1"/>
    <property type="molecule type" value="Genomic_DNA"/>
</dbReference>
<gene>
    <name evidence="2" type="ORF">UFOPK1392_01146</name>
</gene>
<protein>
    <submittedName>
        <fullName evidence="2">Unannotated protein</fullName>
    </submittedName>
</protein>
<proteinExistence type="predicted"/>